<organism evidence="1 2">
    <name type="scientific">Dyadobacter jiangsuensis</name>
    <dbReference type="NCBI Taxonomy" id="1591085"/>
    <lineage>
        <taxon>Bacteria</taxon>
        <taxon>Pseudomonadati</taxon>
        <taxon>Bacteroidota</taxon>
        <taxon>Cytophagia</taxon>
        <taxon>Cytophagales</taxon>
        <taxon>Spirosomataceae</taxon>
        <taxon>Dyadobacter</taxon>
    </lineage>
</organism>
<name>A0A2P8FAN8_9BACT</name>
<protein>
    <submittedName>
        <fullName evidence="1">Uncharacterized protein</fullName>
    </submittedName>
</protein>
<proteinExistence type="predicted"/>
<evidence type="ECO:0000313" key="1">
    <source>
        <dbReference type="EMBL" id="PSL18779.1"/>
    </source>
</evidence>
<evidence type="ECO:0000313" key="2">
    <source>
        <dbReference type="Proteomes" id="UP000241964"/>
    </source>
</evidence>
<reference evidence="1 2" key="1">
    <citation type="submission" date="2018-03" db="EMBL/GenBank/DDBJ databases">
        <title>Genomic Encyclopedia of Archaeal and Bacterial Type Strains, Phase II (KMG-II): from individual species to whole genera.</title>
        <authorList>
            <person name="Goeker M."/>
        </authorList>
    </citation>
    <scope>NUCLEOTIDE SEQUENCE [LARGE SCALE GENOMIC DNA]</scope>
    <source>
        <strain evidence="1 2">DSM 29057</strain>
    </source>
</reference>
<dbReference type="Proteomes" id="UP000241964">
    <property type="component" value="Unassembled WGS sequence"/>
</dbReference>
<dbReference type="EMBL" id="PYAS01000029">
    <property type="protein sequence ID" value="PSL18779.1"/>
    <property type="molecule type" value="Genomic_DNA"/>
</dbReference>
<dbReference type="AlphaFoldDB" id="A0A2P8FAN8"/>
<comment type="caution">
    <text evidence="1">The sequence shown here is derived from an EMBL/GenBank/DDBJ whole genome shotgun (WGS) entry which is preliminary data.</text>
</comment>
<keyword evidence="2" id="KW-1185">Reference proteome</keyword>
<sequence length="47" mass="5287">MSQAQHFPMQQIGSHEKAKASLIYVYTKELHSVQALLNCSLKLNATK</sequence>
<accession>A0A2P8FAN8</accession>
<gene>
    <name evidence="1" type="ORF">CLV60_1298</name>
</gene>